<dbReference type="Pfam" id="PF01050">
    <property type="entry name" value="MannoseP_isomer"/>
    <property type="match status" value="1"/>
</dbReference>
<evidence type="ECO:0000313" key="3">
    <source>
        <dbReference type="Proteomes" id="UP000645610"/>
    </source>
</evidence>
<accession>A0A931BL75</accession>
<evidence type="ECO:0000313" key="2">
    <source>
        <dbReference type="EMBL" id="MBF9143407.1"/>
    </source>
</evidence>
<keyword evidence="2" id="KW-0413">Isomerase</keyword>
<dbReference type="InterPro" id="IPR014710">
    <property type="entry name" value="RmlC-like_jellyroll"/>
</dbReference>
<dbReference type="RefSeq" id="WP_196287762.1">
    <property type="nucleotide sequence ID" value="NZ_JADQDP010000004.1"/>
</dbReference>
<dbReference type="GO" id="GO:0016853">
    <property type="term" value="F:isomerase activity"/>
    <property type="evidence" value="ECO:0007669"/>
    <property type="project" value="UniProtKB-KW"/>
</dbReference>
<dbReference type="GO" id="GO:0005976">
    <property type="term" value="P:polysaccharide metabolic process"/>
    <property type="evidence" value="ECO:0007669"/>
    <property type="project" value="InterPro"/>
</dbReference>
<name>A0A931BL75_9BACT</name>
<keyword evidence="3" id="KW-1185">Reference proteome</keyword>
<dbReference type="EMBL" id="JADQDP010000004">
    <property type="protein sequence ID" value="MBF9143407.1"/>
    <property type="molecule type" value="Genomic_DNA"/>
</dbReference>
<dbReference type="Gene3D" id="2.60.120.10">
    <property type="entry name" value="Jelly Rolls"/>
    <property type="match status" value="1"/>
</dbReference>
<comment type="caution">
    <text evidence="2">The sequence shown here is derived from an EMBL/GenBank/DDBJ whole genome shotgun (WGS) entry which is preliminary data.</text>
</comment>
<evidence type="ECO:0000259" key="1">
    <source>
        <dbReference type="Pfam" id="PF01050"/>
    </source>
</evidence>
<protein>
    <submittedName>
        <fullName evidence="2">Phosphoheptose isomerase</fullName>
    </submittedName>
</protein>
<dbReference type="Proteomes" id="UP000645610">
    <property type="component" value="Unassembled WGS sequence"/>
</dbReference>
<dbReference type="InterPro" id="IPR011051">
    <property type="entry name" value="RmlC_Cupin_sf"/>
</dbReference>
<feature type="domain" description="Mannose-6-phosphate isomerase type II C-terminal" evidence="1">
    <location>
        <begin position="60"/>
        <end position="164"/>
    </location>
</feature>
<dbReference type="SUPFAM" id="SSF51182">
    <property type="entry name" value="RmlC-like cupins"/>
    <property type="match status" value="1"/>
</dbReference>
<dbReference type="InterPro" id="IPR001538">
    <property type="entry name" value="Man6P_isomerase-2_C"/>
</dbReference>
<dbReference type="AlphaFoldDB" id="A0A931BL75"/>
<organism evidence="2 3">
    <name type="scientific">Hymenobacter properus</name>
    <dbReference type="NCBI Taxonomy" id="2791026"/>
    <lineage>
        <taxon>Bacteria</taxon>
        <taxon>Pseudomonadati</taxon>
        <taxon>Bacteroidota</taxon>
        <taxon>Cytophagia</taxon>
        <taxon>Cytophagales</taxon>
        <taxon>Hymenobacteraceae</taxon>
        <taxon>Hymenobacter</taxon>
    </lineage>
</organism>
<proteinExistence type="predicted"/>
<dbReference type="GO" id="GO:0016779">
    <property type="term" value="F:nucleotidyltransferase activity"/>
    <property type="evidence" value="ECO:0007669"/>
    <property type="project" value="InterPro"/>
</dbReference>
<reference evidence="2 3" key="1">
    <citation type="submission" date="2020-11" db="EMBL/GenBank/DDBJ databases">
        <authorList>
            <person name="Kim M.K."/>
        </authorList>
    </citation>
    <scope>NUCLEOTIDE SEQUENCE [LARGE SCALE GENOMIC DNA]</scope>
    <source>
        <strain evidence="2 3">BT439</strain>
    </source>
</reference>
<sequence length="168" mass="19118">MSDTDSQKKALFQQVAATLQQQGFAIAKEDPTRPWGGFFVIDENQAQQFADTYFNGLSVENLRISGKLSPKMLLVAPHQRLSWQYHHRRAEIWQVVQGPVGVATSDTDEQGEVKSYQVGERIVLRQGERHRLVGLKDWGVLAEIWQHTDADNPSDEDDIVRVQDDFGR</sequence>
<gene>
    <name evidence="2" type="ORF">I2I01_17315</name>
</gene>